<feature type="region of interest" description="Disordered" evidence="1">
    <location>
        <begin position="1"/>
        <end position="46"/>
    </location>
</feature>
<feature type="compositionally biased region" description="Basic and acidic residues" evidence="1">
    <location>
        <begin position="246"/>
        <end position="266"/>
    </location>
</feature>
<evidence type="ECO:0000313" key="2">
    <source>
        <dbReference type="EMBL" id="KAH7376770.1"/>
    </source>
</evidence>
<protein>
    <submittedName>
        <fullName evidence="2">Uncharacterized protein</fullName>
    </submittedName>
</protein>
<name>A0A8K0TTN5_9PEZI</name>
<dbReference type="EMBL" id="JAGPXD010000001">
    <property type="protein sequence ID" value="KAH7376770.1"/>
    <property type="molecule type" value="Genomic_DNA"/>
</dbReference>
<dbReference type="Proteomes" id="UP000813385">
    <property type="component" value="Unassembled WGS sequence"/>
</dbReference>
<sequence>MSSNEEIDGAAEPPPPPALGEESKKTRTKKIELSSNAQELEKARSEEETLFDSVDEAMQWMANNTILRPLERVKGPRVEYDGPPESHDDQVVVVRVTTAAIYNFSGEEQVDIPNPRNIQQTVQAKHFSNDDKVEKIIGSKYVAETKTMVELAGWRLLHGAIVIHKRGYEIAPWEDEENHLKPEPYSSFSARWAEMAKGLRTNKSLVKALVKDPSFVARFVLRPRAELKGKITNATLNGQKAKYIKQGRDVETPQRAGDEQHDEGLAQKKARK</sequence>
<feature type="region of interest" description="Disordered" evidence="1">
    <location>
        <begin position="242"/>
        <end position="272"/>
    </location>
</feature>
<gene>
    <name evidence="2" type="ORF">B0T11DRAFT_294219</name>
</gene>
<proteinExistence type="predicted"/>
<keyword evidence="3" id="KW-1185">Reference proteome</keyword>
<organism evidence="2 3">
    <name type="scientific">Plectosphaerella cucumerina</name>
    <dbReference type="NCBI Taxonomy" id="40658"/>
    <lineage>
        <taxon>Eukaryota</taxon>
        <taxon>Fungi</taxon>
        <taxon>Dikarya</taxon>
        <taxon>Ascomycota</taxon>
        <taxon>Pezizomycotina</taxon>
        <taxon>Sordariomycetes</taxon>
        <taxon>Hypocreomycetidae</taxon>
        <taxon>Glomerellales</taxon>
        <taxon>Plectosphaerellaceae</taxon>
        <taxon>Plectosphaerella</taxon>
    </lineage>
</organism>
<reference evidence="2" key="1">
    <citation type="journal article" date="2021" name="Nat. Commun.">
        <title>Genetic determinants of endophytism in the Arabidopsis root mycobiome.</title>
        <authorList>
            <person name="Mesny F."/>
            <person name="Miyauchi S."/>
            <person name="Thiergart T."/>
            <person name="Pickel B."/>
            <person name="Atanasova L."/>
            <person name="Karlsson M."/>
            <person name="Huettel B."/>
            <person name="Barry K.W."/>
            <person name="Haridas S."/>
            <person name="Chen C."/>
            <person name="Bauer D."/>
            <person name="Andreopoulos W."/>
            <person name="Pangilinan J."/>
            <person name="LaButti K."/>
            <person name="Riley R."/>
            <person name="Lipzen A."/>
            <person name="Clum A."/>
            <person name="Drula E."/>
            <person name="Henrissat B."/>
            <person name="Kohler A."/>
            <person name="Grigoriev I.V."/>
            <person name="Martin F.M."/>
            <person name="Hacquard S."/>
        </authorList>
    </citation>
    <scope>NUCLEOTIDE SEQUENCE</scope>
    <source>
        <strain evidence="2">MPI-CAGE-AT-0016</strain>
    </source>
</reference>
<accession>A0A8K0TTN5</accession>
<comment type="caution">
    <text evidence="2">The sequence shown here is derived from an EMBL/GenBank/DDBJ whole genome shotgun (WGS) entry which is preliminary data.</text>
</comment>
<evidence type="ECO:0000313" key="3">
    <source>
        <dbReference type="Proteomes" id="UP000813385"/>
    </source>
</evidence>
<evidence type="ECO:0000256" key="1">
    <source>
        <dbReference type="SAM" id="MobiDB-lite"/>
    </source>
</evidence>
<dbReference type="AlphaFoldDB" id="A0A8K0TTN5"/>
<feature type="compositionally biased region" description="Basic and acidic residues" evidence="1">
    <location>
        <begin position="21"/>
        <end position="32"/>
    </location>
</feature>